<dbReference type="Pfam" id="PF21959">
    <property type="entry name" value="DUF6923"/>
    <property type="match status" value="1"/>
</dbReference>
<proteinExistence type="predicted"/>
<gene>
    <name evidence="10" type="ORF">GCM10007939_00450</name>
</gene>
<dbReference type="Gene3D" id="2.150.10.10">
    <property type="entry name" value="Serralysin-like metalloprotease, C-terminal"/>
    <property type="match status" value="4"/>
</dbReference>
<evidence type="ECO:0000259" key="9">
    <source>
        <dbReference type="Pfam" id="PF21959"/>
    </source>
</evidence>
<evidence type="ECO:0000256" key="3">
    <source>
        <dbReference type="ARBA" id="ARBA00022525"/>
    </source>
</evidence>
<dbReference type="PRINTS" id="PR01488">
    <property type="entry name" value="RTXTOXINA"/>
</dbReference>
<keyword evidence="6" id="KW-0843">Virulence</keyword>
<dbReference type="SUPFAM" id="SSF51120">
    <property type="entry name" value="beta-Roll"/>
    <property type="match status" value="4"/>
</dbReference>
<dbReference type="EMBL" id="BSNN01000001">
    <property type="protein sequence ID" value="GLQ33762.1"/>
    <property type="molecule type" value="Genomic_DNA"/>
</dbReference>
<organism evidence="10 11">
    <name type="scientific">Amylibacter marinus</name>
    <dbReference type="NCBI Taxonomy" id="1475483"/>
    <lineage>
        <taxon>Bacteria</taxon>
        <taxon>Pseudomonadati</taxon>
        <taxon>Pseudomonadota</taxon>
        <taxon>Alphaproteobacteria</taxon>
        <taxon>Rhodobacterales</taxon>
        <taxon>Paracoccaceae</taxon>
        <taxon>Amylibacter</taxon>
    </lineage>
</organism>
<evidence type="ECO:0000256" key="5">
    <source>
        <dbReference type="ARBA" id="ARBA00022737"/>
    </source>
</evidence>
<keyword evidence="5" id="KW-0677">Repeat</keyword>
<evidence type="ECO:0000256" key="7">
    <source>
        <dbReference type="ARBA" id="ARBA00023136"/>
    </source>
</evidence>
<keyword evidence="11" id="KW-1185">Reference proteome</keyword>
<name>A0ABQ5VQT3_9RHOB</name>
<sequence length="814" mass="82906">MAKLAGTNNKDSLTGTSDNDEILSGAGDDTAIGGAGLDRVEGELDSDVIFGGDDSDLAVGDKVGSEWALVDGVWVYDPTKLSANAKFATDSFDDTIYGGAGDDVVIGNGGNDALYGGEGEDLLNAGRGDDAAYGGEGADIINLDGGDDLAYGGAGADIINGGDGNDVMYGDLGGASIATGGAACASSFAQHAAAGGWSSETAPDGSASMTQMVKTVAGTSYEMSFDLAANTGGGSLSGQIEVVWNGEVIAKIDASAGLETHNFTLEGVEGGAELTFRSVPDGNAYTGPEIITDGVIDYYEKEVTIGGETVDVAAFAPGQASLYQVIDGQLKVFDTATNTYEDAGDSTGLKLNAIGFNAEDDLIYGIAKKAGVDSLGNPVATKDIVMMDAEGNAYRIGDGPTGDYVGDFDDSGNLWTFNSSMDRITKVDVDNLDANGDPIAVNYDIDNSLFTGRMYDIAYSAKENSFYAVEAPAVNGGEGKVHKIDLSSLDVNGSPMITSIPISGTLFEGAMVDGMVKGAYGAVFLDGEGNLYAGLNKGDHDLDGSTDIKGSIYKINADFDTGTAYAEHMAESQLTGSNDGAADPRSIDPFAEVDTGSDIVMTMPTITLMTGGDDDLRGGAGDDTAFGGYGDDVIHGGDGNDVAEGGAGADRLYGGDGEDRLAGGAGDDKVLGGAGNDIVAGGDGKDFVTGGAGDDYLSGGAGNDKLVGGSGEDIIDAGAGDDHMWGGNWWKDGSSDTFVIAGGGKDMIHDFEADADQIDLSAYGLEFNDLQGLMTNKGWATEIDLSGLDGGNPGDKLIIKSVDPDDLDESNFIL</sequence>
<evidence type="ECO:0000256" key="6">
    <source>
        <dbReference type="ARBA" id="ARBA00023026"/>
    </source>
</evidence>
<keyword evidence="4" id="KW-0800">Toxin</keyword>
<accession>A0ABQ5VQT3</accession>
<evidence type="ECO:0000256" key="4">
    <source>
        <dbReference type="ARBA" id="ARBA00022656"/>
    </source>
</evidence>
<dbReference type="InterPro" id="IPR054215">
    <property type="entry name" value="DUF6923"/>
</dbReference>
<feature type="region of interest" description="Disordered" evidence="8">
    <location>
        <begin position="1"/>
        <end position="27"/>
    </location>
</feature>
<feature type="domain" description="DUF6923" evidence="9">
    <location>
        <begin position="334"/>
        <end position="538"/>
    </location>
</feature>
<evidence type="ECO:0000256" key="2">
    <source>
        <dbReference type="ARBA" id="ARBA00004613"/>
    </source>
</evidence>
<evidence type="ECO:0000313" key="11">
    <source>
        <dbReference type="Proteomes" id="UP001156694"/>
    </source>
</evidence>
<dbReference type="Proteomes" id="UP001156694">
    <property type="component" value="Unassembled WGS sequence"/>
</dbReference>
<dbReference type="InterPro" id="IPR018511">
    <property type="entry name" value="Hemolysin-typ_Ca-bd_CS"/>
</dbReference>
<dbReference type="PROSITE" id="PS00330">
    <property type="entry name" value="HEMOLYSIN_CALCIUM"/>
    <property type="match status" value="2"/>
</dbReference>
<dbReference type="InterPro" id="IPR001343">
    <property type="entry name" value="Hemolysn_Ca-bd"/>
</dbReference>
<evidence type="ECO:0000256" key="8">
    <source>
        <dbReference type="SAM" id="MobiDB-lite"/>
    </source>
</evidence>
<dbReference type="InterPro" id="IPR011049">
    <property type="entry name" value="Serralysin-like_metalloprot_C"/>
</dbReference>
<dbReference type="PRINTS" id="PR00313">
    <property type="entry name" value="CABNDNGRPT"/>
</dbReference>
<keyword evidence="7" id="KW-0472">Membrane</keyword>
<dbReference type="RefSeq" id="WP_284374970.1">
    <property type="nucleotide sequence ID" value="NZ_BSNN01000001.1"/>
</dbReference>
<evidence type="ECO:0000313" key="10">
    <source>
        <dbReference type="EMBL" id="GLQ33762.1"/>
    </source>
</evidence>
<feature type="compositionally biased region" description="Polar residues" evidence="8">
    <location>
        <begin position="1"/>
        <end position="17"/>
    </location>
</feature>
<dbReference type="InterPro" id="IPR003995">
    <property type="entry name" value="RTX_toxin_determinant-A"/>
</dbReference>
<evidence type="ECO:0000256" key="1">
    <source>
        <dbReference type="ARBA" id="ARBA00004370"/>
    </source>
</evidence>
<comment type="caution">
    <text evidence="10">The sequence shown here is derived from an EMBL/GenBank/DDBJ whole genome shotgun (WGS) entry which is preliminary data.</text>
</comment>
<protein>
    <recommendedName>
        <fullName evidence="9">DUF6923 domain-containing protein</fullName>
    </recommendedName>
</protein>
<dbReference type="PANTHER" id="PTHR38340:SF1">
    <property type="entry name" value="S-LAYER PROTEIN"/>
    <property type="match status" value="1"/>
</dbReference>
<reference evidence="11" key="1">
    <citation type="journal article" date="2019" name="Int. J. Syst. Evol. Microbiol.">
        <title>The Global Catalogue of Microorganisms (GCM) 10K type strain sequencing project: providing services to taxonomists for standard genome sequencing and annotation.</title>
        <authorList>
            <consortium name="The Broad Institute Genomics Platform"/>
            <consortium name="The Broad Institute Genome Sequencing Center for Infectious Disease"/>
            <person name="Wu L."/>
            <person name="Ma J."/>
        </authorList>
    </citation>
    <scope>NUCLEOTIDE SEQUENCE [LARGE SCALE GENOMIC DNA]</scope>
    <source>
        <strain evidence="11">NBRC 110140</strain>
    </source>
</reference>
<dbReference type="PANTHER" id="PTHR38340">
    <property type="entry name" value="S-LAYER PROTEIN"/>
    <property type="match status" value="1"/>
</dbReference>
<keyword evidence="3" id="KW-0964">Secreted</keyword>
<comment type="subcellular location">
    <subcellularLocation>
        <location evidence="1">Membrane</location>
    </subcellularLocation>
    <subcellularLocation>
        <location evidence="2">Secreted</location>
    </subcellularLocation>
</comment>
<dbReference type="Pfam" id="PF00353">
    <property type="entry name" value="HemolysinCabind"/>
    <property type="match status" value="5"/>
</dbReference>
<dbReference type="InterPro" id="IPR050557">
    <property type="entry name" value="RTX_toxin/Mannuronan_C5-epim"/>
</dbReference>